<name>A0A917PDE6_9ACTN</name>
<accession>A0A917PDE6</accession>
<keyword evidence="3" id="KW-1185">Reference proteome</keyword>
<evidence type="ECO:0000259" key="1">
    <source>
        <dbReference type="Pfam" id="PF08388"/>
    </source>
</evidence>
<evidence type="ECO:0000313" key="3">
    <source>
        <dbReference type="Proteomes" id="UP000657574"/>
    </source>
</evidence>
<reference evidence="2" key="2">
    <citation type="submission" date="2020-09" db="EMBL/GenBank/DDBJ databases">
        <authorList>
            <person name="Sun Q."/>
            <person name="Ohkuma M."/>
        </authorList>
    </citation>
    <scope>NUCLEOTIDE SEQUENCE</scope>
    <source>
        <strain evidence="2">JCM 3086</strain>
    </source>
</reference>
<dbReference type="RefSeq" id="WP_189317740.1">
    <property type="nucleotide sequence ID" value="NZ_BMQA01000138.1"/>
</dbReference>
<gene>
    <name evidence="2" type="ORF">GCM10010121_098050</name>
</gene>
<dbReference type="AlphaFoldDB" id="A0A917PDE6"/>
<comment type="caution">
    <text evidence="2">The sequence shown here is derived from an EMBL/GenBank/DDBJ whole genome shotgun (WGS) entry which is preliminary data.</text>
</comment>
<dbReference type="InterPro" id="IPR013597">
    <property type="entry name" value="Mat_intron_G2"/>
</dbReference>
<reference evidence="2" key="1">
    <citation type="journal article" date="2014" name="Int. J. Syst. Evol. Microbiol.">
        <title>Complete genome sequence of Corynebacterium casei LMG S-19264T (=DSM 44701T), isolated from a smear-ripened cheese.</title>
        <authorList>
            <consortium name="US DOE Joint Genome Institute (JGI-PGF)"/>
            <person name="Walter F."/>
            <person name="Albersmeier A."/>
            <person name="Kalinowski J."/>
            <person name="Ruckert C."/>
        </authorList>
    </citation>
    <scope>NUCLEOTIDE SEQUENCE</scope>
    <source>
        <strain evidence="2">JCM 3086</strain>
    </source>
</reference>
<dbReference type="Pfam" id="PF08388">
    <property type="entry name" value="GIIM"/>
    <property type="match status" value="1"/>
</dbReference>
<sequence length="72" mass="8934">MVSGWISYYGRYRPWQLRPFLMRINAYLVRWIRQKYKRLAAKRRAIAKMQEIARRYPRMFAHWRLTVGAVMV</sequence>
<evidence type="ECO:0000313" key="2">
    <source>
        <dbReference type="EMBL" id="GGJ71840.1"/>
    </source>
</evidence>
<organism evidence="2 3">
    <name type="scientific">Streptomyces brasiliensis</name>
    <dbReference type="NCBI Taxonomy" id="1954"/>
    <lineage>
        <taxon>Bacteria</taxon>
        <taxon>Bacillati</taxon>
        <taxon>Actinomycetota</taxon>
        <taxon>Actinomycetes</taxon>
        <taxon>Kitasatosporales</taxon>
        <taxon>Streptomycetaceae</taxon>
        <taxon>Streptomyces</taxon>
    </lineage>
</organism>
<feature type="domain" description="Group II intron maturase-specific" evidence="1">
    <location>
        <begin position="2"/>
        <end position="44"/>
    </location>
</feature>
<dbReference type="EMBL" id="BMQA01000138">
    <property type="protein sequence ID" value="GGJ71840.1"/>
    <property type="molecule type" value="Genomic_DNA"/>
</dbReference>
<proteinExistence type="predicted"/>
<protein>
    <recommendedName>
        <fullName evidence="1">Group II intron maturase-specific domain-containing protein</fullName>
    </recommendedName>
</protein>
<dbReference type="Proteomes" id="UP000657574">
    <property type="component" value="Unassembled WGS sequence"/>
</dbReference>